<sequence length="726" mass="81461">MERQSFLQGAPMNEYQFGYVPYQSSRKKSAFFDSRFLSYGAHEFNQSTGYNIPPNGSTLKRLKERFGVLDLLTFAFGIFGILCVIVLLVLLWRWGFRVESHPSKNLLTTLALRDWLPQFTTILTAVLRFALGAHILTCCMMIASLALRRDAIQKPKDQHYVSVLQEAGPGPSALTLPLIRAAAHSRFVLGLLTLLSMLAVSTLSQFASTMLLSDFRPAQLFGEERHMLVNMTTGNFDIDNDLSKMGRPVEYPIFAERSEGRNEILSTGLDRGLMDSGNVSRAYMPISRENRMRVQDYSGFGTVLTLHTICFPPNMDNVTVIDLIRTGNIYNEPEGDDSSWEAKFALTGSIPPPESPLYADYRGGRSFNFDRLSTYNLTGAVMDDCPPFALYGVNICSLGTLPWDVIPEEGRSYDNTGDIDDPDVEWFLITRMYVPKEAQAQNLTRLLRNGQTNNFEGSEWLNQTFSDGNFSFTLSHSLCATRSIYTWANISAKAPTKNTTINEEPLALRSAHSNYSQDNSYDLSHIMRQMGVASPQLPTAEERGILLLLQDQDLRNRSGYTNASISISEIFSTSDDSGPAMCIPSKYRFHHEPKVYYYNLCKSTTAITDLIGQQLFLNTMTQSGSLALAFEALATFVFLTIYTPWSTRDSAINEGEPKYAVASFLEERLVPRRFVGFGIVMGLIVWHAVLVTYILRQFLRSGSFEPVEVAPGNGRRSSIVKERIRS</sequence>
<dbReference type="EMBL" id="ML986593">
    <property type="protein sequence ID" value="KAF2267141.1"/>
    <property type="molecule type" value="Genomic_DNA"/>
</dbReference>
<keyword evidence="1" id="KW-1133">Transmembrane helix</keyword>
<feature type="transmembrane region" description="Helical" evidence="1">
    <location>
        <begin position="187"/>
        <end position="207"/>
    </location>
</feature>
<evidence type="ECO:0000256" key="1">
    <source>
        <dbReference type="SAM" id="Phobius"/>
    </source>
</evidence>
<dbReference type="AlphaFoldDB" id="A0A9P4KFD1"/>
<protein>
    <submittedName>
        <fullName evidence="2">Uncharacterized protein</fullName>
    </submittedName>
</protein>
<feature type="transmembrane region" description="Helical" evidence="1">
    <location>
        <begin position="68"/>
        <end position="95"/>
    </location>
</feature>
<keyword evidence="3" id="KW-1185">Reference proteome</keyword>
<keyword evidence="1" id="KW-0472">Membrane</keyword>
<feature type="transmembrane region" description="Helical" evidence="1">
    <location>
        <begin position="674"/>
        <end position="695"/>
    </location>
</feature>
<proteinExistence type="predicted"/>
<reference evidence="3" key="1">
    <citation type="journal article" date="2020" name="Stud. Mycol.">
        <title>101 Dothideomycetes genomes: A test case for predicting lifestyles and emergence of pathogens.</title>
        <authorList>
            <person name="Haridas S."/>
            <person name="Albert R."/>
            <person name="Binder M."/>
            <person name="Bloem J."/>
            <person name="LaButti K."/>
            <person name="Salamov A."/>
            <person name="Andreopoulos B."/>
            <person name="Baker S."/>
            <person name="Barry K."/>
            <person name="Bills G."/>
            <person name="Bluhm B."/>
            <person name="Cannon C."/>
            <person name="Castanera R."/>
            <person name="Culley D."/>
            <person name="Daum C."/>
            <person name="Ezra D."/>
            <person name="Gonzalez J."/>
            <person name="Henrissat B."/>
            <person name="Kuo A."/>
            <person name="Liang C."/>
            <person name="Lipzen A."/>
            <person name="Lutzoni F."/>
            <person name="Magnuson J."/>
            <person name="Mondo S."/>
            <person name="Nolan M."/>
            <person name="Ohm R."/>
            <person name="Pangilinan J."/>
            <person name="Park H.-J."/>
            <person name="Ramirez L."/>
            <person name="Alfaro M."/>
            <person name="Sun H."/>
            <person name="Tritt A."/>
            <person name="Yoshinaga Y."/>
            <person name="Zwiers L.-H."/>
            <person name="Turgeon B."/>
            <person name="Goodwin S."/>
            <person name="Spatafora J."/>
            <person name="Crous P."/>
            <person name="Grigoriev I."/>
        </authorList>
    </citation>
    <scope>NUCLEOTIDE SEQUENCE [LARGE SCALE GENOMIC DNA]</scope>
    <source>
        <strain evidence="3">CBS 304.66</strain>
    </source>
</reference>
<dbReference type="Proteomes" id="UP000800093">
    <property type="component" value="Unassembled WGS sequence"/>
</dbReference>
<dbReference type="OrthoDB" id="5428040at2759"/>
<name>A0A9P4KFD1_9PLEO</name>
<organism evidence="2 3">
    <name type="scientific">Lojkania enalia</name>
    <dbReference type="NCBI Taxonomy" id="147567"/>
    <lineage>
        <taxon>Eukaryota</taxon>
        <taxon>Fungi</taxon>
        <taxon>Dikarya</taxon>
        <taxon>Ascomycota</taxon>
        <taxon>Pezizomycotina</taxon>
        <taxon>Dothideomycetes</taxon>
        <taxon>Pleosporomycetidae</taxon>
        <taxon>Pleosporales</taxon>
        <taxon>Pleosporales incertae sedis</taxon>
        <taxon>Lojkania</taxon>
    </lineage>
</organism>
<keyword evidence="1" id="KW-0812">Transmembrane</keyword>
<evidence type="ECO:0000313" key="2">
    <source>
        <dbReference type="EMBL" id="KAF2267141.1"/>
    </source>
</evidence>
<gene>
    <name evidence="2" type="ORF">CC78DRAFT_541814</name>
</gene>
<comment type="caution">
    <text evidence="2">The sequence shown here is derived from an EMBL/GenBank/DDBJ whole genome shotgun (WGS) entry which is preliminary data.</text>
</comment>
<evidence type="ECO:0000313" key="3">
    <source>
        <dbReference type="Proteomes" id="UP000800093"/>
    </source>
</evidence>
<feature type="transmembrane region" description="Helical" evidence="1">
    <location>
        <begin position="115"/>
        <end position="147"/>
    </location>
</feature>
<accession>A0A9P4KFD1</accession>